<feature type="transmembrane region" description="Helical" evidence="6">
    <location>
        <begin position="302"/>
        <end position="320"/>
    </location>
</feature>
<evidence type="ECO:0000313" key="8">
    <source>
        <dbReference type="Proteomes" id="UP001156882"/>
    </source>
</evidence>
<feature type="transmembrane region" description="Helical" evidence="6">
    <location>
        <begin position="121"/>
        <end position="144"/>
    </location>
</feature>
<proteinExistence type="predicted"/>
<accession>A0ABQ6CKS2</accession>
<dbReference type="PANTHER" id="PTHR32196">
    <property type="entry name" value="ABC TRANSPORTER PERMEASE PROTEIN YPHD-RELATED-RELATED"/>
    <property type="match status" value="1"/>
</dbReference>
<evidence type="ECO:0000256" key="6">
    <source>
        <dbReference type="SAM" id="Phobius"/>
    </source>
</evidence>
<comment type="caution">
    <text evidence="7">The sequence shown here is derived from an EMBL/GenBank/DDBJ whole genome shotgun (WGS) entry which is preliminary data.</text>
</comment>
<name>A0ABQ6CKS2_9HYPH</name>
<evidence type="ECO:0000313" key="7">
    <source>
        <dbReference type="EMBL" id="GLS19480.1"/>
    </source>
</evidence>
<evidence type="ECO:0000256" key="1">
    <source>
        <dbReference type="ARBA" id="ARBA00004651"/>
    </source>
</evidence>
<gene>
    <name evidence="7" type="ORF">GCM10007874_24970</name>
</gene>
<feature type="transmembrane region" description="Helical" evidence="6">
    <location>
        <begin position="151"/>
        <end position="170"/>
    </location>
</feature>
<keyword evidence="4 6" id="KW-1133">Transmembrane helix</keyword>
<keyword evidence="3 6" id="KW-0812">Transmembrane</keyword>
<evidence type="ECO:0000256" key="4">
    <source>
        <dbReference type="ARBA" id="ARBA00022989"/>
    </source>
</evidence>
<dbReference type="Pfam" id="PF02653">
    <property type="entry name" value="BPD_transp_2"/>
    <property type="match status" value="1"/>
</dbReference>
<reference evidence="8" key="1">
    <citation type="journal article" date="2019" name="Int. J. Syst. Evol. Microbiol.">
        <title>The Global Catalogue of Microorganisms (GCM) 10K type strain sequencing project: providing services to taxonomists for standard genome sequencing and annotation.</title>
        <authorList>
            <consortium name="The Broad Institute Genomics Platform"/>
            <consortium name="The Broad Institute Genome Sequencing Center for Infectious Disease"/>
            <person name="Wu L."/>
            <person name="Ma J."/>
        </authorList>
    </citation>
    <scope>NUCLEOTIDE SEQUENCE [LARGE SCALE GENOMIC DNA]</scope>
    <source>
        <strain evidence="8">NBRC 101365</strain>
    </source>
</reference>
<sequence length="350" mass="36226">MSANEATGKSPQISSVKAHRRLPQELSILVVLAAIIAVFEAIGWPLKGQSFFFNSGRLSIIFLQVAVIGIIAVGVAQTIITSGVDLSSGSVVGATAMIAASLAQVSTARSVVYSHLTDLPFIIPVLAGLATGLIAGAINGALIAYASVPPFIATLGMMVSARGFATWYTNGQPVSTFTPSFRVLGSPVELFGFSVDVPTVIFLTVALIFHIAMCYTRYGKFTYAIGSNMQAARVSGIDVKWHLVKVYGIAGLLSGLAGVVQIARAGSGQAGAGLGYELQAIAAVVIGGTSLSGGVGRITSTVIGLLILSVVQSGFTFVGVQAAPQQIVLGAIIVTAVVIDQYRRNKRRKV</sequence>
<evidence type="ECO:0000256" key="5">
    <source>
        <dbReference type="ARBA" id="ARBA00023136"/>
    </source>
</evidence>
<keyword evidence="8" id="KW-1185">Reference proteome</keyword>
<feature type="transmembrane region" description="Helical" evidence="6">
    <location>
        <begin position="276"/>
        <end position="295"/>
    </location>
</feature>
<feature type="transmembrane region" description="Helical" evidence="6">
    <location>
        <begin position="26"/>
        <end position="46"/>
    </location>
</feature>
<dbReference type="Proteomes" id="UP001156882">
    <property type="component" value="Unassembled WGS sequence"/>
</dbReference>
<dbReference type="CDD" id="cd06579">
    <property type="entry name" value="TM_PBP1_transp_AraH_like"/>
    <property type="match status" value="1"/>
</dbReference>
<evidence type="ECO:0000256" key="2">
    <source>
        <dbReference type="ARBA" id="ARBA00022475"/>
    </source>
</evidence>
<organism evidence="7 8">
    <name type="scientific">Labrys miyagiensis</name>
    <dbReference type="NCBI Taxonomy" id="346912"/>
    <lineage>
        <taxon>Bacteria</taxon>
        <taxon>Pseudomonadati</taxon>
        <taxon>Pseudomonadota</taxon>
        <taxon>Alphaproteobacteria</taxon>
        <taxon>Hyphomicrobiales</taxon>
        <taxon>Xanthobacteraceae</taxon>
        <taxon>Labrys</taxon>
    </lineage>
</organism>
<dbReference type="PANTHER" id="PTHR32196:SF72">
    <property type="entry name" value="RIBOSE IMPORT PERMEASE PROTEIN RBSC"/>
    <property type="match status" value="1"/>
</dbReference>
<keyword evidence="5 6" id="KW-0472">Membrane</keyword>
<protein>
    <submittedName>
        <fullName evidence="7">Monosaccharide-transporting ATPase</fullName>
    </submittedName>
</protein>
<feature type="transmembrane region" description="Helical" evidence="6">
    <location>
        <begin position="58"/>
        <end position="80"/>
    </location>
</feature>
<comment type="subcellular location">
    <subcellularLocation>
        <location evidence="1">Cell membrane</location>
        <topology evidence="1">Multi-pass membrane protein</topology>
    </subcellularLocation>
</comment>
<dbReference type="InterPro" id="IPR001851">
    <property type="entry name" value="ABC_transp_permease"/>
</dbReference>
<keyword evidence="2" id="KW-1003">Cell membrane</keyword>
<evidence type="ECO:0000256" key="3">
    <source>
        <dbReference type="ARBA" id="ARBA00022692"/>
    </source>
</evidence>
<feature type="transmembrane region" description="Helical" evidence="6">
    <location>
        <begin position="326"/>
        <end position="342"/>
    </location>
</feature>
<dbReference type="EMBL" id="BSPC01000023">
    <property type="protein sequence ID" value="GLS19480.1"/>
    <property type="molecule type" value="Genomic_DNA"/>
</dbReference>
<feature type="transmembrane region" description="Helical" evidence="6">
    <location>
        <begin position="190"/>
        <end position="212"/>
    </location>
</feature>
<dbReference type="RefSeq" id="WP_284312429.1">
    <property type="nucleotide sequence ID" value="NZ_BSPC01000023.1"/>
</dbReference>
<feature type="transmembrane region" description="Helical" evidence="6">
    <location>
        <begin position="243"/>
        <end position="264"/>
    </location>
</feature>